<gene>
    <name evidence="1" type="ORF">FIBSPDRAFT_875025</name>
</gene>
<dbReference type="EMBL" id="KV417738">
    <property type="protein sequence ID" value="KZP07844.1"/>
    <property type="molecule type" value="Genomic_DNA"/>
</dbReference>
<accession>A0A165WRL4</accession>
<reference evidence="1 2" key="1">
    <citation type="journal article" date="2016" name="Mol. Biol. Evol.">
        <title>Comparative Genomics of Early-Diverging Mushroom-Forming Fungi Provides Insights into the Origins of Lignocellulose Decay Capabilities.</title>
        <authorList>
            <person name="Nagy L.G."/>
            <person name="Riley R."/>
            <person name="Tritt A."/>
            <person name="Adam C."/>
            <person name="Daum C."/>
            <person name="Floudas D."/>
            <person name="Sun H."/>
            <person name="Yadav J.S."/>
            <person name="Pangilinan J."/>
            <person name="Larsson K.H."/>
            <person name="Matsuura K."/>
            <person name="Barry K."/>
            <person name="Labutti K."/>
            <person name="Kuo R."/>
            <person name="Ohm R.A."/>
            <person name="Bhattacharya S.S."/>
            <person name="Shirouzu T."/>
            <person name="Yoshinaga Y."/>
            <person name="Martin F.M."/>
            <person name="Grigoriev I.V."/>
            <person name="Hibbett D.S."/>
        </authorList>
    </citation>
    <scope>NUCLEOTIDE SEQUENCE [LARGE SCALE GENOMIC DNA]</scope>
    <source>
        <strain evidence="1 2">CBS 109695</strain>
    </source>
</reference>
<dbReference type="Proteomes" id="UP000076532">
    <property type="component" value="Unassembled WGS sequence"/>
</dbReference>
<proteinExistence type="predicted"/>
<dbReference type="AlphaFoldDB" id="A0A165WRL4"/>
<keyword evidence="2" id="KW-1185">Reference proteome</keyword>
<protein>
    <submittedName>
        <fullName evidence="1">Uncharacterized protein</fullName>
    </submittedName>
</protein>
<evidence type="ECO:0000313" key="1">
    <source>
        <dbReference type="EMBL" id="KZP07844.1"/>
    </source>
</evidence>
<sequence length="70" mass="7764">MIDKSEARAPQHLSLDHANCNAHSFPLHGHASASRMRKAIAILDCANQMRGHLGSIQTHFKRDTDTDSDK</sequence>
<name>A0A165WRL4_9AGAM</name>
<organism evidence="1 2">
    <name type="scientific">Athelia psychrophila</name>
    <dbReference type="NCBI Taxonomy" id="1759441"/>
    <lineage>
        <taxon>Eukaryota</taxon>
        <taxon>Fungi</taxon>
        <taxon>Dikarya</taxon>
        <taxon>Basidiomycota</taxon>
        <taxon>Agaricomycotina</taxon>
        <taxon>Agaricomycetes</taxon>
        <taxon>Agaricomycetidae</taxon>
        <taxon>Atheliales</taxon>
        <taxon>Atheliaceae</taxon>
        <taxon>Athelia</taxon>
    </lineage>
</organism>
<evidence type="ECO:0000313" key="2">
    <source>
        <dbReference type="Proteomes" id="UP000076532"/>
    </source>
</evidence>